<dbReference type="InterPro" id="IPR008756">
    <property type="entry name" value="Peptidase_M56"/>
</dbReference>
<dbReference type="CDD" id="cd07341">
    <property type="entry name" value="M56_BlaR1_MecR1_like"/>
    <property type="match status" value="1"/>
</dbReference>
<dbReference type="Pfam" id="PF05569">
    <property type="entry name" value="Peptidase_M56"/>
    <property type="match status" value="1"/>
</dbReference>
<dbReference type="InterPro" id="IPR052173">
    <property type="entry name" value="Beta-lactam_resp_regulator"/>
</dbReference>
<reference evidence="3 4" key="1">
    <citation type="submission" date="2019-02" db="EMBL/GenBank/DDBJ databases">
        <title>Deep-cultivation of Planctomycetes and their phenomic and genomic characterization uncovers novel biology.</title>
        <authorList>
            <person name="Wiegand S."/>
            <person name="Jogler M."/>
            <person name="Boedeker C."/>
            <person name="Pinto D."/>
            <person name="Vollmers J."/>
            <person name="Rivas-Marin E."/>
            <person name="Kohn T."/>
            <person name="Peeters S.H."/>
            <person name="Heuer A."/>
            <person name="Rast P."/>
            <person name="Oberbeckmann S."/>
            <person name="Bunk B."/>
            <person name="Jeske O."/>
            <person name="Meyerdierks A."/>
            <person name="Storesund J.E."/>
            <person name="Kallscheuer N."/>
            <person name="Luecker S."/>
            <person name="Lage O.M."/>
            <person name="Pohl T."/>
            <person name="Merkel B.J."/>
            <person name="Hornburger P."/>
            <person name="Mueller R.-W."/>
            <person name="Bruemmer F."/>
            <person name="Labrenz M."/>
            <person name="Spormann A.M."/>
            <person name="Op Den Camp H."/>
            <person name="Overmann J."/>
            <person name="Amann R."/>
            <person name="Jetten M.S.M."/>
            <person name="Mascher T."/>
            <person name="Medema M.H."/>
            <person name="Devos D.P."/>
            <person name="Kaster A.-K."/>
            <person name="Ovreas L."/>
            <person name="Rohde M."/>
            <person name="Galperin M.Y."/>
            <person name="Jogler C."/>
        </authorList>
    </citation>
    <scope>NUCLEOTIDE SEQUENCE [LARGE SCALE GENOMIC DNA]</scope>
    <source>
        <strain evidence="3 4">Poly59</strain>
    </source>
</reference>
<sequence>MAGTHLLGDWNLIDPVVKAAFSGDSNLVGWLVGNTLVAIGIAIAAILVDRYAKRPALSHLLWVLVLIKLVSPPVAPLGIGVNATWFRSLSLHSHDAASIVDGDDLQRFGALGSALGALAVDGPETTFTPLVVWAGVWLAGSLVMLLWILRASRRVHRLIERRGRFDITGTRQLAALCPPGKKTPPPVWLVDAVVSPMLVSPLFRRFGGEVRIVFPKRLWSSLDEDARAVLLLHEWEHFRRQDWIVRFIEVTTLTAMWWHPLVWIAKLQIEDCEERCCDMAASIGSDRSPRVYAEAILRTLDFLCEPVEKHHAEIEARPIASGVGHLPKLQHRLRQILKPTATIQIGRSGIVIISLMLAMLPFYPVVVVKRPSSGVEIKIPEEIETPSVLRAGSKVVPEPVRRPLVQ</sequence>
<feature type="domain" description="Peptidase M56" evidence="2">
    <location>
        <begin position="37"/>
        <end position="305"/>
    </location>
</feature>
<dbReference type="Proteomes" id="UP000317977">
    <property type="component" value="Unassembled WGS sequence"/>
</dbReference>
<dbReference type="RefSeq" id="WP_146532447.1">
    <property type="nucleotide sequence ID" value="NZ_SJPX01000001.1"/>
</dbReference>
<dbReference type="OrthoDB" id="291597at2"/>
<accession>A0A5C6F8F4</accession>
<name>A0A5C6F8F4_9BACT</name>
<dbReference type="AlphaFoldDB" id="A0A5C6F8F4"/>
<feature type="transmembrane region" description="Helical" evidence="1">
    <location>
        <begin position="60"/>
        <end position="81"/>
    </location>
</feature>
<keyword evidence="4" id="KW-1185">Reference proteome</keyword>
<feature type="transmembrane region" description="Helical" evidence="1">
    <location>
        <begin position="341"/>
        <end position="363"/>
    </location>
</feature>
<protein>
    <submittedName>
        <fullName evidence="3">Regulatory protein BlaR1</fullName>
    </submittedName>
</protein>
<dbReference type="EMBL" id="SJPX01000001">
    <property type="protein sequence ID" value="TWU57565.1"/>
    <property type="molecule type" value="Genomic_DNA"/>
</dbReference>
<evidence type="ECO:0000313" key="3">
    <source>
        <dbReference type="EMBL" id="TWU57565.1"/>
    </source>
</evidence>
<gene>
    <name evidence="3" type="primary">blaR1_1</name>
    <name evidence="3" type="ORF">Poly59_04720</name>
</gene>
<keyword evidence="1" id="KW-0812">Transmembrane</keyword>
<organism evidence="3 4">
    <name type="scientific">Rubripirellula reticaptiva</name>
    <dbReference type="NCBI Taxonomy" id="2528013"/>
    <lineage>
        <taxon>Bacteria</taxon>
        <taxon>Pseudomonadati</taxon>
        <taxon>Planctomycetota</taxon>
        <taxon>Planctomycetia</taxon>
        <taxon>Pirellulales</taxon>
        <taxon>Pirellulaceae</taxon>
        <taxon>Rubripirellula</taxon>
    </lineage>
</organism>
<dbReference type="PANTHER" id="PTHR34978:SF3">
    <property type="entry name" value="SLR0241 PROTEIN"/>
    <property type="match status" value="1"/>
</dbReference>
<proteinExistence type="predicted"/>
<keyword evidence="1" id="KW-1133">Transmembrane helix</keyword>
<dbReference type="PANTHER" id="PTHR34978">
    <property type="entry name" value="POSSIBLE SENSOR-TRANSDUCER PROTEIN BLAR"/>
    <property type="match status" value="1"/>
</dbReference>
<keyword evidence="1" id="KW-0472">Membrane</keyword>
<feature type="transmembrane region" description="Helical" evidence="1">
    <location>
        <begin position="130"/>
        <end position="149"/>
    </location>
</feature>
<feature type="transmembrane region" description="Helical" evidence="1">
    <location>
        <begin position="27"/>
        <end position="48"/>
    </location>
</feature>
<evidence type="ECO:0000259" key="2">
    <source>
        <dbReference type="Pfam" id="PF05569"/>
    </source>
</evidence>
<comment type="caution">
    <text evidence="3">The sequence shown here is derived from an EMBL/GenBank/DDBJ whole genome shotgun (WGS) entry which is preliminary data.</text>
</comment>
<evidence type="ECO:0000313" key="4">
    <source>
        <dbReference type="Proteomes" id="UP000317977"/>
    </source>
</evidence>
<evidence type="ECO:0000256" key="1">
    <source>
        <dbReference type="SAM" id="Phobius"/>
    </source>
</evidence>